<name>A0AAP0X055_LIQFO</name>
<keyword evidence="1" id="KW-0812">Transmembrane</keyword>
<accession>A0AAP0X055</accession>
<dbReference type="PANTHER" id="PTHR24177:SF365">
    <property type="entry name" value="ANKYRIN REPEAT-CONTAINING PROTEIN NPR4-LIKE ISOFORM X1"/>
    <property type="match status" value="1"/>
</dbReference>
<dbReference type="Pfam" id="PF13962">
    <property type="entry name" value="PGG"/>
    <property type="match status" value="1"/>
</dbReference>
<reference evidence="3 4" key="1">
    <citation type="journal article" date="2024" name="Plant J.">
        <title>Genome sequences and population genomics reveal climatic adaptation and genomic divergence between two closely related sweetgum species.</title>
        <authorList>
            <person name="Xu W.Q."/>
            <person name="Ren C.Q."/>
            <person name="Zhang X.Y."/>
            <person name="Comes H.P."/>
            <person name="Liu X.H."/>
            <person name="Li Y.G."/>
            <person name="Kettle C.J."/>
            <person name="Jalonen R."/>
            <person name="Gaisberger H."/>
            <person name="Ma Y.Z."/>
            <person name="Qiu Y.X."/>
        </authorList>
    </citation>
    <scope>NUCLEOTIDE SEQUENCE [LARGE SCALE GENOMIC DNA]</scope>
    <source>
        <strain evidence="3">Hangzhou</strain>
    </source>
</reference>
<dbReference type="AlphaFoldDB" id="A0AAP0X055"/>
<evidence type="ECO:0000256" key="1">
    <source>
        <dbReference type="SAM" id="Phobius"/>
    </source>
</evidence>
<sequence length="354" mass="39917">MAVPSSNHIHDAKLMHTQALELVECMCKAVISEGANAKNLLQMPFFKATRLGILEFVREIIKTYPHSLWFADGDKRDVFQLAVLHRHENIFSLLYQIPSHMHFVASFEDNESNNLLHSAGKVGPSSRVSGAALQMQRELQWFKQEVEKFVQPTFKEKKNYEGKTPRMLFTEEHMELVLKGEKWMKATAQSCTFVAALISTVVFLAAFTVPGGNNSDKGIPIFLHKISFMVFAISDAIALFSSSASMLMFSGILTSRYSEEDFFKSLPMKLIIGLVTLFISIVSMVIAFSATLNIVLVHQTNWVVVPIAVFACLPVILFVFLQFPLLVEIALSTYWPNIFHHQSLSPNLSIKFHN</sequence>
<feature type="transmembrane region" description="Helical" evidence="1">
    <location>
        <begin position="186"/>
        <end position="206"/>
    </location>
</feature>
<keyword evidence="1" id="KW-1133">Transmembrane helix</keyword>
<organism evidence="3 4">
    <name type="scientific">Liquidambar formosana</name>
    <name type="common">Formosan gum</name>
    <dbReference type="NCBI Taxonomy" id="63359"/>
    <lineage>
        <taxon>Eukaryota</taxon>
        <taxon>Viridiplantae</taxon>
        <taxon>Streptophyta</taxon>
        <taxon>Embryophyta</taxon>
        <taxon>Tracheophyta</taxon>
        <taxon>Spermatophyta</taxon>
        <taxon>Magnoliopsida</taxon>
        <taxon>eudicotyledons</taxon>
        <taxon>Gunneridae</taxon>
        <taxon>Pentapetalae</taxon>
        <taxon>Saxifragales</taxon>
        <taxon>Altingiaceae</taxon>
        <taxon>Liquidambar</taxon>
    </lineage>
</organism>
<gene>
    <name evidence="3" type="ORF">L1049_003834</name>
</gene>
<evidence type="ECO:0000259" key="2">
    <source>
        <dbReference type="Pfam" id="PF13962"/>
    </source>
</evidence>
<evidence type="ECO:0000313" key="3">
    <source>
        <dbReference type="EMBL" id="KAK9280943.1"/>
    </source>
</evidence>
<dbReference type="GO" id="GO:0016020">
    <property type="term" value="C:membrane"/>
    <property type="evidence" value="ECO:0007669"/>
    <property type="project" value="TreeGrafter"/>
</dbReference>
<comment type="caution">
    <text evidence="3">The sequence shown here is derived from an EMBL/GenBank/DDBJ whole genome shotgun (WGS) entry which is preliminary data.</text>
</comment>
<proteinExistence type="predicted"/>
<protein>
    <recommendedName>
        <fullName evidence="2">PGG domain-containing protein</fullName>
    </recommendedName>
</protein>
<dbReference type="Proteomes" id="UP001415857">
    <property type="component" value="Unassembled WGS sequence"/>
</dbReference>
<dbReference type="InterPro" id="IPR026961">
    <property type="entry name" value="PGG_dom"/>
</dbReference>
<feature type="transmembrane region" description="Helical" evidence="1">
    <location>
        <begin position="270"/>
        <end position="296"/>
    </location>
</feature>
<dbReference type="EMBL" id="JBBPBK010000007">
    <property type="protein sequence ID" value="KAK9280943.1"/>
    <property type="molecule type" value="Genomic_DNA"/>
</dbReference>
<keyword evidence="4" id="KW-1185">Reference proteome</keyword>
<keyword evidence="1" id="KW-0472">Membrane</keyword>
<feature type="transmembrane region" description="Helical" evidence="1">
    <location>
        <begin position="226"/>
        <end position="249"/>
    </location>
</feature>
<feature type="transmembrane region" description="Helical" evidence="1">
    <location>
        <begin position="302"/>
        <end position="327"/>
    </location>
</feature>
<evidence type="ECO:0000313" key="4">
    <source>
        <dbReference type="Proteomes" id="UP001415857"/>
    </source>
</evidence>
<feature type="domain" description="PGG" evidence="2">
    <location>
        <begin position="181"/>
        <end position="293"/>
    </location>
</feature>
<dbReference type="PANTHER" id="PTHR24177">
    <property type="entry name" value="CASKIN"/>
    <property type="match status" value="1"/>
</dbReference>